<gene>
    <name evidence="6" type="ORF">JAO78_004870</name>
</gene>
<keyword evidence="4" id="KW-0804">Transcription</keyword>
<evidence type="ECO:0000256" key="1">
    <source>
        <dbReference type="ARBA" id="ARBA00006157"/>
    </source>
</evidence>
<dbReference type="Pfam" id="PF13693">
    <property type="entry name" value="HTH_35"/>
    <property type="match status" value="1"/>
</dbReference>
<reference evidence="6 7" key="1">
    <citation type="submission" date="2021-10" db="EMBL/GenBank/DDBJ databases">
        <title>Alishewanella koreense sp. nov. isolated from seawater of southwestern coast in South Korea and the proposal for the reclassification of Rheinheimera perlucida and Rheinheimera tuosuensis as Arsukibacterium perlucida and Arsukibacterium tuosuensis.</title>
        <authorList>
            <person name="Kim K.H."/>
            <person name="Ruan W."/>
            <person name="Kim K.R."/>
            <person name="Baek J.H."/>
            <person name="Jeon C.O."/>
        </authorList>
    </citation>
    <scope>NUCLEOTIDE SEQUENCE [LARGE SCALE GENOMIC DNA]</scope>
    <source>
        <strain evidence="6 7">16-MA</strain>
    </source>
</reference>
<evidence type="ECO:0000256" key="2">
    <source>
        <dbReference type="ARBA" id="ARBA00023015"/>
    </source>
</evidence>
<protein>
    <submittedName>
        <fullName evidence="6">Helix-turn-helix domain-containing protein</fullName>
    </submittedName>
</protein>
<keyword evidence="2" id="KW-0805">Transcription regulation</keyword>
<evidence type="ECO:0000313" key="6">
    <source>
        <dbReference type="EMBL" id="MCB5226143.1"/>
    </source>
</evidence>
<dbReference type="Gene3D" id="1.10.260.40">
    <property type="entry name" value="lambda repressor-like DNA-binding domains"/>
    <property type="match status" value="1"/>
</dbReference>
<evidence type="ECO:0000256" key="4">
    <source>
        <dbReference type="ARBA" id="ARBA00023163"/>
    </source>
</evidence>
<dbReference type="EMBL" id="JAEINI020000002">
    <property type="protein sequence ID" value="MCB5226143.1"/>
    <property type="molecule type" value="Genomic_DNA"/>
</dbReference>
<evidence type="ECO:0000256" key="3">
    <source>
        <dbReference type="ARBA" id="ARBA00023125"/>
    </source>
</evidence>
<comment type="caution">
    <text evidence="6">The sequence shown here is derived from an EMBL/GenBank/DDBJ whole genome shotgun (WGS) entry which is preliminary data.</text>
</comment>
<name>A0ABS8C1D4_9ALTE</name>
<organism evidence="6 7">
    <name type="scientific">Alishewanella maricola</name>
    <dbReference type="NCBI Taxonomy" id="2795740"/>
    <lineage>
        <taxon>Bacteria</taxon>
        <taxon>Pseudomonadati</taxon>
        <taxon>Pseudomonadota</taxon>
        <taxon>Gammaproteobacteria</taxon>
        <taxon>Alteromonadales</taxon>
        <taxon>Alteromonadaceae</taxon>
        <taxon>Alishewanella</taxon>
    </lineage>
</organism>
<feature type="domain" description="Ner winged helix-turn-helix DNA-binding" evidence="5">
    <location>
        <begin position="5"/>
        <end position="75"/>
    </location>
</feature>
<dbReference type="RefSeq" id="WP_226750231.1">
    <property type="nucleotide sequence ID" value="NZ_JAEINI020000002.1"/>
</dbReference>
<dbReference type="Proteomes" id="UP000633814">
    <property type="component" value="Unassembled WGS sequence"/>
</dbReference>
<accession>A0ABS8C1D4</accession>
<keyword evidence="7" id="KW-1185">Reference proteome</keyword>
<keyword evidence="3" id="KW-0238">DNA-binding</keyword>
<dbReference type="InterPro" id="IPR038722">
    <property type="entry name" value="Ner_HTH_dom"/>
</dbReference>
<evidence type="ECO:0000313" key="7">
    <source>
        <dbReference type="Proteomes" id="UP000633814"/>
    </source>
</evidence>
<dbReference type="InterPro" id="IPR010982">
    <property type="entry name" value="Lambda_DNA-bd_dom_sf"/>
</dbReference>
<comment type="similarity">
    <text evidence="1">Belongs to the ner transcriptional regulatory family.</text>
</comment>
<proteinExistence type="inferred from homology"/>
<dbReference type="SUPFAM" id="SSF47413">
    <property type="entry name" value="lambda repressor-like DNA-binding domains"/>
    <property type="match status" value="1"/>
</dbReference>
<sequence>MAALDWHNAKIIAELRMQAQKSLRQLSEENNLSPNTLAQALQRPYPKAERIIAAAIGLPPKTIWPSRYNDDGSTSRRKGKRRVAKVNPDYISIEYKGGKK</sequence>
<evidence type="ECO:0000259" key="5">
    <source>
        <dbReference type="Pfam" id="PF13693"/>
    </source>
</evidence>